<keyword evidence="2 3" id="KW-0233">DNA recombination</keyword>
<dbReference type="EMBL" id="SMKV01000004">
    <property type="protein sequence ID" value="TDC95419.1"/>
    <property type="molecule type" value="Genomic_DNA"/>
</dbReference>
<organism evidence="5 6">
    <name type="scientific">Saccharopolyspora aridisoli</name>
    <dbReference type="NCBI Taxonomy" id="2530385"/>
    <lineage>
        <taxon>Bacteria</taxon>
        <taxon>Bacillati</taxon>
        <taxon>Actinomycetota</taxon>
        <taxon>Actinomycetes</taxon>
        <taxon>Pseudonocardiales</taxon>
        <taxon>Pseudonocardiaceae</taxon>
        <taxon>Saccharopolyspora</taxon>
    </lineage>
</organism>
<dbReference type="OrthoDB" id="9795084at2"/>
<gene>
    <name evidence="3" type="primary">ku</name>
    <name evidence="5" type="ORF">E1161_04340</name>
</gene>
<dbReference type="GO" id="GO:0003690">
    <property type="term" value="F:double-stranded DNA binding"/>
    <property type="evidence" value="ECO:0007669"/>
    <property type="project" value="UniProtKB-UniRule"/>
</dbReference>
<dbReference type="SMART" id="SM00559">
    <property type="entry name" value="Ku78"/>
    <property type="match status" value="1"/>
</dbReference>
<dbReference type="Pfam" id="PF02735">
    <property type="entry name" value="Ku"/>
    <property type="match status" value="1"/>
</dbReference>
<keyword evidence="6" id="KW-1185">Reference proteome</keyword>
<dbReference type="Gene3D" id="2.40.290.10">
    <property type="match status" value="1"/>
</dbReference>
<dbReference type="PANTHER" id="PTHR41251">
    <property type="entry name" value="NON-HOMOLOGOUS END JOINING PROTEIN KU"/>
    <property type="match status" value="1"/>
</dbReference>
<accession>A0A4R4V7Q8</accession>
<evidence type="ECO:0000256" key="3">
    <source>
        <dbReference type="HAMAP-Rule" id="MF_01875"/>
    </source>
</evidence>
<dbReference type="NCBIfam" id="TIGR02772">
    <property type="entry name" value="Ku_bact"/>
    <property type="match status" value="1"/>
</dbReference>
<dbReference type="Proteomes" id="UP000294744">
    <property type="component" value="Unassembled WGS sequence"/>
</dbReference>
<dbReference type="CDD" id="cd00789">
    <property type="entry name" value="KU_like"/>
    <property type="match status" value="1"/>
</dbReference>
<evidence type="ECO:0000256" key="2">
    <source>
        <dbReference type="ARBA" id="ARBA00023172"/>
    </source>
</evidence>
<keyword evidence="3" id="KW-0234">DNA repair</keyword>
<comment type="function">
    <text evidence="3">With LigD forms a non-homologous end joining (NHEJ) DNA repair enzyme, which repairs dsDNA breaks with reduced fidelity. Binds linear dsDNA with 5'- and 3'- overhangs but not closed circular dsDNA nor ssDNA. Recruits and stimulates the ligase activity of LigD.</text>
</comment>
<dbReference type="AlphaFoldDB" id="A0A4R4V7Q8"/>
<dbReference type="PANTHER" id="PTHR41251:SF1">
    <property type="entry name" value="NON-HOMOLOGOUS END JOINING PROTEIN KU"/>
    <property type="match status" value="1"/>
</dbReference>
<evidence type="ECO:0000256" key="1">
    <source>
        <dbReference type="ARBA" id="ARBA00023125"/>
    </source>
</evidence>
<feature type="domain" description="Ku" evidence="4">
    <location>
        <begin position="116"/>
        <end position="244"/>
    </location>
</feature>
<protein>
    <recommendedName>
        <fullName evidence="3">Non-homologous end joining protein Ku</fullName>
    </recommendedName>
</protein>
<dbReference type="GO" id="GO:0006303">
    <property type="term" value="P:double-strand break repair via nonhomologous end joining"/>
    <property type="evidence" value="ECO:0007669"/>
    <property type="project" value="UniProtKB-UniRule"/>
</dbReference>
<keyword evidence="1 3" id="KW-0238">DNA-binding</keyword>
<keyword evidence="3" id="KW-0227">DNA damage</keyword>
<dbReference type="InterPro" id="IPR009187">
    <property type="entry name" value="Prok_Ku"/>
</dbReference>
<evidence type="ECO:0000313" key="5">
    <source>
        <dbReference type="EMBL" id="TDC95419.1"/>
    </source>
</evidence>
<comment type="subunit">
    <text evidence="3">Homodimer. Interacts with LigD.</text>
</comment>
<dbReference type="SUPFAM" id="SSF100939">
    <property type="entry name" value="SPOC domain-like"/>
    <property type="match status" value="1"/>
</dbReference>
<proteinExistence type="inferred from homology"/>
<dbReference type="GO" id="GO:0006310">
    <property type="term" value="P:DNA recombination"/>
    <property type="evidence" value="ECO:0007669"/>
    <property type="project" value="UniProtKB-KW"/>
</dbReference>
<dbReference type="InterPro" id="IPR006164">
    <property type="entry name" value="DNA_bd_Ku70/Ku80"/>
</dbReference>
<name>A0A4R4V7Q8_9PSEU</name>
<sequence>MDDWYRRWACLGAGHCRWHWTGGRPAAWSSFRRTGRRPVSAEGPWGVKGQKTLSRPVVWAQAGAVRTLWNGVISFGLVAIPVGLSAATESRSISFRQVHRADGARVRHERVCTVEDRRVPWEEIAKGYELPDGRMVVLSEDELAELPLPSAHTIEVAEFVPADAVYPILFDRSYFLQPHQVALNAYGLLRDAMTDTGHVGLGRVAIRTRERLALLRPYGPGICLVTLLWPDEVRKPDFGWLTDQAPQPREQKQRMAEQLVLSLSSTTFDPSGYRDHSREALQALIDAKLAHRQIAVPEPRTQEAADLEEALRVSLDQARQTRTGGQRETG</sequence>
<evidence type="ECO:0000259" key="4">
    <source>
        <dbReference type="SMART" id="SM00559"/>
    </source>
</evidence>
<comment type="similarity">
    <text evidence="3">Belongs to the prokaryotic Ku family.</text>
</comment>
<dbReference type="HAMAP" id="MF_01875">
    <property type="entry name" value="Prokaryotic_Ku"/>
    <property type="match status" value="1"/>
</dbReference>
<evidence type="ECO:0000313" key="6">
    <source>
        <dbReference type="Proteomes" id="UP000294744"/>
    </source>
</evidence>
<comment type="caution">
    <text evidence="5">The sequence shown here is derived from an EMBL/GenBank/DDBJ whole genome shotgun (WGS) entry which is preliminary data.</text>
</comment>
<dbReference type="InterPro" id="IPR016194">
    <property type="entry name" value="SPOC-like_C_dom_sf"/>
</dbReference>
<reference evidence="5 6" key="1">
    <citation type="submission" date="2019-03" db="EMBL/GenBank/DDBJ databases">
        <title>Draft genome sequences of novel Actinobacteria.</title>
        <authorList>
            <person name="Sahin N."/>
            <person name="Ay H."/>
            <person name="Saygin H."/>
        </authorList>
    </citation>
    <scope>NUCLEOTIDE SEQUENCE [LARGE SCALE GENOMIC DNA]</scope>
    <source>
        <strain evidence="5 6">16K404</strain>
    </source>
</reference>